<evidence type="ECO:0000313" key="8">
    <source>
        <dbReference type="Proteomes" id="UP000818029"/>
    </source>
</evidence>
<feature type="transmembrane region" description="Helical" evidence="6">
    <location>
        <begin position="78"/>
        <end position="103"/>
    </location>
</feature>
<sequence length="223" mass="24890">MFPVVLPVLLISIGYVDPGKWVAIVEGGARFGFDLVVPMLLFNCAAILCQYLSARIGVVTGRGLAQICSNEYDKSTRLFLGVQAELSVVALDLTMVLGVAHGINLLFGMDLSTGVFLAALDAVLFPVFASTLGKFPMHLCSRFHIAFLCFWSAPQSTRNFYFHAWDANKVEWGECICPDESSWSKHHALQILSTFFYCSGICDWTRICMYVHESCIWAFIFQF</sequence>
<comment type="subcellular location">
    <subcellularLocation>
        <location evidence="1">Membrane</location>
        <topology evidence="1">Multi-pass membrane protein</topology>
    </subcellularLocation>
</comment>
<evidence type="ECO:0000256" key="5">
    <source>
        <dbReference type="ARBA" id="ARBA00023136"/>
    </source>
</evidence>
<evidence type="ECO:0000313" key="9">
    <source>
        <dbReference type="RefSeq" id="XP_040956476.1"/>
    </source>
</evidence>
<dbReference type="RefSeq" id="XP_040956476.1">
    <property type="nucleotide sequence ID" value="XM_041100542.1"/>
</dbReference>
<name>A0ABM3AQ67_GOSHI</name>
<evidence type="ECO:0000256" key="6">
    <source>
        <dbReference type="SAM" id="Phobius"/>
    </source>
</evidence>
<reference evidence="9" key="2">
    <citation type="submission" date="2025-08" db="UniProtKB">
        <authorList>
            <consortium name="RefSeq"/>
        </authorList>
    </citation>
    <scope>IDENTIFICATION</scope>
</reference>
<keyword evidence="8" id="KW-1185">Reference proteome</keyword>
<evidence type="ECO:0000256" key="1">
    <source>
        <dbReference type="ARBA" id="ARBA00004141"/>
    </source>
</evidence>
<gene>
    <name evidence="9" type="primary">LOC121203602</name>
</gene>
<dbReference type="PANTHER" id="PTHR11706">
    <property type="entry name" value="SOLUTE CARRIER PROTEIN FAMILY 11 MEMBER"/>
    <property type="match status" value="1"/>
</dbReference>
<organism evidence="8 9">
    <name type="scientific">Gossypium hirsutum</name>
    <name type="common">Upland cotton</name>
    <name type="synonym">Gossypium mexicanum</name>
    <dbReference type="NCBI Taxonomy" id="3635"/>
    <lineage>
        <taxon>Eukaryota</taxon>
        <taxon>Viridiplantae</taxon>
        <taxon>Streptophyta</taxon>
        <taxon>Embryophyta</taxon>
        <taxon>Tracheophyta</taxon>
        <taxon>Spermatophyta</taxon>
        <taxon>Magnoliopsida</taxon>
        <taxon>eudicotyledons</taxon>
        <taxon>Gunneridae</taxon>
        <taxon>Pentapetalae</taxon>
        <taxon>rosids</taxon>
        <taxon>malvids</taxon>
        <taxon>Malvales</taxon>
        <taxon>Malvaceae</taxon>
        <taxon>Malvoideae</taxon>
        <taxon>Gossypium</taxon>
    </lineage>
</organism>
<feature type="chain" id="PRO_5045901465" evidence="7">
    <location>
        <begin position="19"/>
        <end position="223"/>
    </location>
</feature>
<evidence type="ECO:0000256" key="2">
    <source>
        <dbReference type="ARBA" id="ARBA00009965"/>
    </source>
</evidence>
<protein>
    <submittedName>
        <fullName evidence="9">Ethylene-insensitive protein 2 isoform X2</fullName>
    </submittedName>
</protein>
<feature type="transmembrane region" description="Helical" evidence="6">
    <location>
        <begin position="40"/>
        <end position="58"/>
    </location>
</feature>
<feature type="signal peptide" evidence="7">
    <location>
        <begin position="1"/>
        <end position="18"/>
    </location>
</feature>
<reference evidence="8" key="1">
    <citation type="journal article" date="2020" name="Nat. Genet.">
        <title>Genomic diversifications of five Gossypium allopolyploid species and their impact on cotton improvement.</title>
        <authorList>
            <person name="Chen Z.J."/>
            <person name="Sreedasyam A."/>
            <person name="Ando A."/>
            <person name="Song Q."/>
            <person name="De Santiago L.M."/>
            <person name="Hulse-Kemp A.M."/>
            <person name="Ding M."/>
            <person name="Ye W."/>
            <person name="Kirkbride R.C."/>
            <person name="Jenkins J."/>
            <person name="Plott C."/>
            <person name="Lovell J."/>
            <person name="Lin Y.M."/>
            <person name="Vaughn R."/>
            <person name="Liu B."/>
            <person name="Simpson S."/>
            <person name="Scheffler B.E."/>
            <person name="Wen L."/>
            <person name="Saski C.A."/>
            <person name="Grover C.E."/>
            <person name="Hu G."/>
            <person name="Conover J.L."/>
            <person name="Carlson J.W."/>
            <person name="Shu S."/>
            <person name="Boston L.B."/>
            <person name="Williams M."/>
            <person name="Peterson D.G."/>
            <person name="McGee K."/>
            <person name="Jones D.C."/>
            <person name="Wendel J.F."/>
            <person name="Stelly D.M."/>
            <person name="Grimwood J."/>
            <person name="Schmutz J."/>
        </authorList>
    </citation>
    <scope>NUCLEOTIDE SEQUENCE [LARGE SCALE GENOMIC DNA]</scope>
    <source>
        <strain evidence="8">cv. TM-1</strain>
    </source>
</reference>
<dbReference type="InterPro" id="IPR001046">
    <property type="entry name" value="NRAMP_fam"/>
</dbReference>
<dbReference type="PANTHER" id="PTHR11706:SF75">
    <property type="entry name" value="ETHYLENE-INSENSITIVE PROTEIN 2"/>
    <property type="match status" value="1"/>
</dbReference>
<evidence type="ECO:0000256" key="3">
    <source>
        <dbReference type="ARBA" id="ARBA00022692"/>
    </source>
</evidence>
<evidence type="ECO:0000256" key="7">
    <source>
        <dbReference type="SAM" id="SignalP"/>
    </source>
</evidence>
<dbReference type="Pfam" id="PF01566">
    <property type="entry name" value="Nramp"/>
    <property type="match status" value="1"/>
</dbReference>
<accession>A0ABM3AQ67</accession>
<dbReference type="GeneID" id="121203602"/>
<comment type="similarity">
    <text evidence="2">Belongs to the NRAMP (TC 2.A.55) family.</text>
</comment>
<keyword evidence="5 6" id="KW-0472">Membrane</keyword>
<proteinExistence type="inferred from homology"/>
<keyword evidence="7" id="KW-0732">Signal</keyword>
<dbReference type="Proteomes" id="UP000818029">
    <property type="component" value="Chromosome D09"/>
</dbReference>
<feature type="transmembrane region" description="Helical" evidence="6">
    <location>
        <begin position="115"/>
        <end position="133"/>
    </location>
</feature>
<evidence type="ECO:0000256" key="4">
    <source>
        <dbReference type="ARBA" id="ARBA00022989"/>
    </source>
</evidence>
<keyword evidence="3 6" id="KW-0812">Transmembrane</keyword>
<keyword evidence="4 6" id="KW-1133">Transmembrane helix</keyword>